<dbReference type="InterPro" id="IPR001647">
    <property type="entry name" value="HTH_TetR"/>
</dbReference>
<dbReference type="RefSeq" id="WP_171105789.1">
    <property type="nucleotide sequence ID" value="NZ_BMPT01000001.1"/>
</dbReference>
<dbReference type="EMBL" id="BMPT01000001">
    <property type="protein sequence ID" value="GGM08915.1"/>
    <property type="molecule type" value="Genomic_DNA"/>
</dbReference>
<dbReference type="GO" id="GO:0000976">
    <property type="term" value="F:transcription cis-regulatory region binding"/>
    <property type="evidence" value="ECO:0007669"/>
    <property type="project" value="TreeGrafter"/>
</dbReference>
<evidence type="ECO:0000313" key="7">
    <source>
        <dbReference type="Proteomes" id="UP000655589"/>
    </source>
</evidence>
<reference evidence="6" key="1">
    <citation type="journal article" date="2014" name="Int. J. Syst. Evol. Microbiol.">
        <title>Complete genome sequence of Corynebacterium casei LMG S-19264T (=DSM 44701T), isolated from a smear-ripened cheese.</title>
        <authorList>
            <consortium name="US DOE Joint Genome Institute (JGI-PGF)"/>
            <person name="Walter F."/>
            <person name="Albersmeier A."/>
            <person name="Kalinowski J."/>
            <person name="Ruckert C."/>
        </authorList>
    </citation>
    <scope>NUCLEOTIDE SEQUENCE</scope>
    <source>
        <strain evidence="6">JCM 3051</strain>
    </source>
</reference>
<dbReference type="AlphaFoldDB" id="A0A8H9L216"/>
<sequence>MPTGVALDDPRAQLVAAAERLLATRGAAALTSRAVTDEAGVAKGVLHRHFADVDDLLAALVRTRARQAVDLGERLAAAAGSGDVVDHVTGYLTATLDQVALAVVALVTARDELRRRLRETTPEGLPLLTDITDALATYLAGEQSSGRVAPGAEPPHLAMTLVGTGHLLFAGHLGARPDEAAVREVVESVLVGSLRTPGR</sequence>
<keyword evidence="7" id="KW-1185">Reference proteome</keyword>
<dbReference type="PANTHER" id="PTHR30055">
    <property type="entry name" value="HTH-TYPE TRANSCRIPTIONAL REGULATOR RUTR"/>
    <property type="match status" value="1"/>
</dbReference>
<evidence type="ECO:0000256" key="3">
    <source>
        <dbReference type="ARBA" id="ARBA00023163"/>
    </source>
</evidence>
<protein>
    <submittedName>
        <fullName evidence="6">TetR family transcriptional regulator</fullName>
    </submittedName>
</protein>
<proteinExistence type="predicted"/>
<evidence type="ECO:0000256" key="4">
    <source>
        <dbReference type="PROSITE-ProRule" id="PRU00335"/>
    </source>
</evidence>
<comment type="caution">
    <text evidence="6">The sequence shown here is derived from an EMBL/GenBank/DDBJ whole genome shotgun (WGS) entry which is preliminary data.</text>
</comment>
<dbReference type="InterPro" id="IPR009057">
    <property type="entry name" value="Homeodomain-like_sf"/>
</dbReference>
<dbReference type="PROSITE" id="PS50977">
    <property type="entry name" value="HTH_TETR_2"/>
    <property type="match status" value="1"/>
</dbReference>
<reference evidence="6" key="2">
    <citation type="submission" date="2020-09" db="EMBL/GenBank/DDBJ databases">
        <authorList>
            <person name="Sun Q."/>
            <person name="Ohkuma M."/>
        </authorList>
    </citation>
    <scope>NUCLEOTIDE SEQUENCE</scope>
    <source>
        <strain evidence="6">JCM 3051</strain>
    </source>
</reference>
<organism evidence="6 7">
    <name type="scientific">Promicromonospora citrea</name>
    <dbReference type="NCBI Taxonomy" id="43677"/>
    <lineage>
        <taxon>Bacteria</taxon>
        <taxon>Bacillati</taxon>
        <taxon>Actinomycetota</taxon>
        <taxon>Actinomycetes</taxon>
        <taxon>Micrococcales</taxon>
        <taxon>Promicromonosporaceae</taxon>
        <taxon>Promicromonospora</taxon>
    </lineage>
</organism>
<name>A0A8H9L216_9MICO</name>
<dbReference type="InterPro" id="IPR036271">
    <property type="entry name" value="Tet_transcr_reg_TetR-rel_C_sf"/>
</dbReference>
<evidence type="ECO:0000259" key="5">
    <source>
        <dbReference type="PROSITE" id="PS50977"/>
    </source>
</evidence>
<feature type="domain" description="HTH tetR-type" evidence="5">
    <location>
        <begin position="8"/>
        <end position="68"/>
    </location>
</feature>
<dbReference type="SUPFAM" id="SSF48498">
    <property type="entry name" value="Tetracyclin repressor-like, C-terminal domain"/>
    <property type="match status" value="1"/>
</dbReference>
<dbReference type="Proteomes" id="UP000655589">
    <property type="component" value="Unassembled WGS sequence"/>
</dbReference>
<dbReference type="Gene3D" id="1.10.357.10">
    <property type="entry name" value="Tetracycline Repressor, domain 2"/>
    <property type="match status" value="1"/>
</dbReference>
<evidence type="ECO:0000313" key="6">
    <source>
        <dbReference type="EMBL" id="GGM08915.1"/>
    </source>
</evidence>
<keyword evidence="2 4" id="KW-0238">DNA-binding</keyword>
<gene>
    <name evidence="6" type="ORF">GCM10010102_01030</name>
</gene>
<evidence type="ECO:0000256" key="2">
    <source>
        <dbReference type="ARBA" id="ARBA00023125"/>
    </source>
</evidence>
<evidence type="ECO:0000256" key="1">
    <source>
        <dbReference type="ARBA" id="ARBA00023015"/>
    </source>
</evidence>
<keyword evidence="3" id="KW-0804">Transcription</keyword>
<keyword evidence="1" id="KW-0805">Transcription regulation</keyword>
<accession>A0A8H9L216</accession>
<dbReference type="PANTHER" id="PTHR30055:SF238">
    <property type="entry name" value="MYCOFACTOCIN BIOSYNTHESIS TRANSCRIPTIONAL REGULATOR MFTR-RELATED"/>
    <property type="match status" value="1"/>
</dbReference>
<dbReference type="SUPFAM" id="SSF46689">
    <property type="entry name" value="Homeodomain-like"/>
    <property type="match status" value="1"/>
</dbReference>
<feature type="DNA-binding region" description="H-T-H motif" evidence="4">
    <location>
        <begin position="31"/>
        <end position="50"/>
    </location>
</feature>
<dbReference type="Pfam" id="PF00440">
    <property type="entry name" value="TetR_N"/>
    <property type="match status" value="1"/>
</dbReference>
<dbReference type="InterPro" id="IPR050109">
    <property type="entry name" value="HTH-type_TetR-like_transc_reg"/>
</dbReference>
<dbReference type="GO" id="GO:0003700">
    <property type="term" value="F:DNA-binding transcription factor activity"/>
    <property type="evidence" value="ECO:0007669"/>
    <property type="project" value="TreeGrafter"/>
</dbReference>
<dbReference type="PRINTS" id="PR00455">
    <property type="entry name" value="HTHTETR"/>
</dbReference>